<protein>
    <recommendedName>
        <fullName evidence="2">GPI inositol-deacylase PGAP1-like alpha/beta domain-containing protein</fullName>
    </recommendedName>
</protein>
<proteinExistence type="predicted"/>
<sequence length="292" mass="31413">MKQGWIRPTIGAVVVGVVAALSMAVPAAATPVRNDSADKPVLFIHGFDGEHVDPGYDCNSYWGAAVSAMRGWAWTGDLVTVGYYTGDTNCSLRPSRGGRFTSILDLGKQLAETIYQRYSQNGVAVDVIAHSMGGLIIRSALTGVQERRDGYPPFIFVEDVVTLSTPHGTGSALATLCGAVILVKQCVEMASPALMLSLKDNPQGTHGTDWTVVGFEGDVIVPSRVATNMNARHKVIYNDVPGTSHANIHQKTTGSWTHKYSNDHGDTWTDPSGNQAAPVRVANNGCYWYFAW</sequence>
<dbReference type="SUPFAM" id="SSF53474">
    <property type="entry name" value="alpha/beta-Hydrolases"/>
    <property type="match status" value="1"/>
</dbReference>
<name>A0ABS0GTV9_9ACTN</name>
<gene>
    <name evidence="3" type="ORF">I0C86_11770</name>
</gene>
<dbReference type="InterPro" id="IPR012908">
    <property type="entry name" value="PGAP1-ab_dom-like"/>
</dbReference>
<feature type="chain" id="PRO_5047485722" description="GPI inositol-deacylase PGAP1-like alpha/beta domain-containing protein" evidence="1">
    <location>
        <begin position="28"/>
        <end position="292"/>
    </location>
</feature>
<dbReference type="InterPro" id="IPR029058">
    <property type="entry name" value="AB_hydrolase_fold"/>
</dbReference>
<dbReference type="Proteomes" id="UP000638560">
    <property type="component" value="Unassembled WGS sequence"/>
</dbReference>
<dbReference type="RefSeq" id="WP_196201265.1">
    <property type="nucleotide sequence ID" value="NZ_JADPUN010000128.1"/>
</dbReference>
<evidence type="ECO:0000313" key="4">
    <source>
        <dbReference type="Proteomes" id="UP000638560"/>
    </source>
</evidence>
<feature type="domain" description="GPI inositol-deacylase PGAP1-like alpha/beta" evidence="2">
    <location>
        <begin position="38"/>
        <end position="169"/>
    </location>
</feature>
<keyword evidence="4" id="KW-1185">Reference proteome</keyword>
<dbReference type="EMBL" id="JADPUN010000128">
    <property type="protein sequence ID" value="MBF9129635.1"/>
    <property type="molecule type" value="Genomic_DNA"/>
</dbReference>
<accession>A0ABS0GTV9</accession>
<organism evidence="3 4">
    <name type="scientific">Plantactinospora alkalitolerans</name>
    <dbReference type="NCBI Taxonomy" id="2789879"/>
    <lineage>
        <taxon>Bacteria</taxon>
        <taxon>Bacillati</taxon>
        <taxon>Actinomycetota</taxon>
        <taxon>Actinomycetes</taxon>
        <taxon>Micromonosporales</taxon>
        <taxon>Micromonosporaceae</taxon>
        <taxon>Plantactinospora</taxon>
    </lineage>
</organism>
<evidence type="ECO:0000313" key="3">
    <source>
        <dbReference type="EMBL" id="MBF9129635.1"/>
    </source>
</evidence>
<evidence type="ECO:0000256" key="1">
    <source>
        <dbReference type="SAM" id="SignalP"/>
    </source>
</evidence>
<feature type="signal peptide" evidence="1">
    <location>
        <begin position="1"/>
        <end position="27"/>
    </location>
</feature>
<dbReference type="Gene3D" id="3.40.50.1820">
    <property type="entry name" value="alpha/beta hydrolase"/>
    <property type="match status" value="1"/>
</dbReference>
<keyword evidence="1" id="KW-0732">Signal</keyword>
<reference evidence="3 4" key="1">
    <citation type="submission" date="2020-11" db="EMBL/GenBank/DDBJ databases">
        <title>A novel isolate from a Black sea contaminated sediment with potential to produce alkanes: Plantactinospora alkalitolerans sp. nov.</title>
        <authorList>
            <person name="Carro L."/>
            <person name="Veyisoglu A."/>
            <person name="Guven K."/>
            <person name="Schumann P."/>
            <person name="Klenk H.-P."/>
            <person name="Sahin N."/>
        </authorList>
    </citation>
    <scope>NUCLEOTIDE SEQUENCE [LARGE SCALE GENOMIC DNA]</scope>
    <source>
        <strain evidence="3 4">S1510</strain>
    </source>
</reference>
<dbReference type="Pfam" id="PF07819">
    <property type="entry name" value="PGAP1"/>
    <property type="match status" value="1"/>
</dbReference>
<comment type="caution">
    <text evidence="3">The sequence shown here is derived from an EMBL/GenBank/DDBJ whole genome shotgun (WGS) entry which is preliminary data.</text>
</comment>
<evidence type="ECO:0000259" key="2">
    <source>
        <dbReference type="Pfam" id="PF07819"/>
    </source>
</evidence>